<evidence type="ECO:0000313" key="2">
    <source>
        <dbReference type="EMBL" id="GAA1656902.1"/>
    </source>
</evidence>
<reference evidence="2 3" key="1">
    <citation type="journal article" date="2019" name="Int. J. Syst. Evol. Microbiol.">
        <title>The Global Catalogue of Microorganisms (GCM) 10K type strain sequencing project: providing services to taxonomists for standard genome sequencing and annotation.</title>
        <authorList>
            <consortium name="The Broad Institute Genomics Platform"/>
            <consortium name="The Broad Institute Genome Sequencing Center for Infectious Disease"/>
            <person name="Wu L."/>
            <person name="Ma J."/>
        </authorList>
    </citation>
    <scope>NUCLEOTIDE SEQUENCE [LARGE SCALE GENOMIC DNA]</scope>
    <source>
        <strain evidence="2 3">JCM 14718</strain>
    </source>
</reference>
<keyword evidence="1" id="KW-1133">Transmembrane helix</keyword>
<dbReference type="Proteomes" id="UP001500618">
    <property type="component" value="Unassembled WGS sequence"/>
</dbReference>
<protein>
    <recommendedName>
        <fullName evidence="4">DUF4129 domain-containing protein</fullName>
    </recommendedName>
</protein>
<keyword evidence="1" id="KW-0472">Membrane</keyword>
<evidence type="ECO:0000256" key="1">
    <source>
        <dbReference type="SAM" id="Phobius"/>
    </source>
</evidence>
<gene>
    <name evidence="2" type="ORF">GCM10009765_02980</name>
</gene>
<name>A0ABN2FS26_9ACTN</name>
<comment type="caution">
    <text evidence="2">The sequence shown here is derived from an EMBL/GenBank/DDBJ whole genome shotgun (WGS) entry which is preliminary data.</text>
</comment>
<dbReference type="RefSeq" id="WP_344306391.1">
    <property type="nucleotide sequence ID" value="NZ_BAAANY010000001.1"/>
</dbReference>
<feature type="transmembrane region" description="Helical" evidence="1">
    <location>
        <begin position="40"/>
        <end position="63"/>
    </location>
</feature>
<dbReference type="EMBL" id="BAAANY010000001">
    <property type="protein sequence ID" value="GAA1656902.1"/>
    <property type="molecule type" value="Genomic_DNA"/>
</dbReference>
<proteinExistence type="predicted"/>
<organism evidence="2 3">
    <name type="scientific">Fodinicola feengrottensis</name>
    <dbReference type="NCBI Taxonomy" id="435914"/>
    <lineage>
        <taxon>Bacteria</taxon>
        <taxon>Bacillati</taxon>
        <taxon>Actinomycetota</taxon>
        <taxon>Actinomycetes</taxon>
        <taxon>Mycobacteriales</taxon>
        <taxon>Fodinicola</taxon>
    </lineage>
</organism>
<sequence length="207" mass="22274">MIVLLTLSAGHGASLGAEAVGLVGNPRAALPDTPATGTNLLLATVLSGAVLAALITAGINIWLARRKGREEERSRIRSAFAEAFAAYSAYKEFPYAIHRRRADVPAEERVRLSEQLRQIQADIAYHLAWTAAESLIVGAAYASLAKQLRATAGRAMHDAWIAPPISSDQEMNIPPAIVDLSSLRPAEDAYIEAVCEHLAQLAPWWAK</sequence>
<evidence type="ECO:0000313" key="3">
    <source>
        <dbReference type="Proteomes" id="UP001500618"/>
    </source>
</evidence>
<keyword evidence="3" id="KW-1185">Reference proteome</keyword>
<accession>A0ABN2FS26</accession>
<keyword evidence="1" id="KW-0812">Transmembrane</keyword>
<evidence type="ECO:0008006" key="4">
    <source>
        <dbReference type="Google" id="ProtNLM"/>
    </source>
</evidence>